<dbReference type="PANTHER" id="PTHR30146:SF109">
    <property type="entry name" value="HTH-TYPE TRANSCRIPTIONAL REGULATOR GALS"/>
    <property type="match status" value="1"/>
</dbReference>
<dbReference type="CDD" id="cd01392">
    <property type="entry name" value="HTH_LacI"/>
    <property type="match status" value="1"/>
</dbReference>
<feature type="domain" description="HTH lacI-type" evidence="4">
    <location>
        <begin position="11"/>
        <end position="65"/>
    </location>
</feature>
<dbReference type="SUPFAM" id="SSF47413">
    <property type="entry name" value="lambda repressor-like DNA-binding domains"/>
    <property type="match status" value="1"/>
</dbReference>
<dbReference type="GO" id="GO:0003700">
    <property type="term" value="F:DNA-binding transcription factor activity"/>
    <property type="evidence" value="ECO:0007669"/>
    <property type="project" value="TreeGrafter"/>
</dbReference>
<keyword evidence="2" id="KW-0238">DNA-binding</keyword>
<dbReference type="EMBL" id="CP017298">
    <property type="protein sequence ID" value="AOS47923.1"/>
    <property type="molecule type" value="Genomic_DNA"/>
</dbReference>
<name>A0A1D8B468_9ACTO</name>
<evidence type="ECO:0000313" key="5">
    <source>
        <dbReference type="EMBL" id="AOS47923.1"/>
    </source>
</evidence>
<evidence type="ECO:0000256" key="1">
    <source>
        <dbReference type="ARBA" id="ARBA00023015"/>
    </source>
</evidence>
<evidence type="ECO:0000259" key="4">
    <source>
        <dbReference type="PROSITE" id="PS50932"/>
    </source>
</evidence>
<dbReference type="STRING" id="178339.BH719_08835"/>
<dbReference type="Pfam" id="PF13377">
    <property type="entry name" value="Peripla_BP_3"/>
    <property type="match status" value="1"/>
</dbReference>
<dbReference type="AlphaFoldDB" id="A0A1D8B468"/>
<evidence type="ECO:0000256" key="3">
    <source>
        <dbReference type="ARBA" id="ARBA00023163"/>
    </source>
</evidence>
<dbReference type="PROSITE" id="PS00356">
    <property type="entry name" value="HTH_LACI_1"/>
    <property type="match status" value="1"/>
</dbReference>
<evidence type="ECO:0000313" key="6">
    <source>
        <dbReference type="Proteomes" id="UP000095214"/>
    </source>
</evidence>
<dbReference type="SMART" id="SM00354">
    <property type="entry name" value="HTH_LACI"/>
    <property type="match status" value="1"/>
</dbReference>
<proteinExistence type="predicted"/>
<dbReference type="InterPro" id="IPR010982">
    <property type="entry name" value="Lambda_DNA-bd_dom_sf"/>
</dbReference>
<dbReference type="SUPFAM" id="SSF53822">
    <property type="entry name" value="Periplasmic binding protein-like I"/>
    <property type="match status" value="1"/>
</dbReference>
<gene>
    <name evidence="5" type="ORF">BH719_08835</name>
</gene>
<evidence type="ECO:0000256" key="2">
    <source>
        <dbReference type="ARBA" id="ARBA00023125"/>
    </source>
</evidence>
<keyword evidence="6" id="KW-1185">Reference proteome</keyword>
<protein>
    <submittedName>
        <fullName evidence="5">LacI family transcriptional regulator</fullName>
    </submittedName>
</protein>
<sequence>MSMSRKPAKKVSLADIAAMAGVSTNTVSRVVRGDPEVADKTRKRIAALIDEMGYVPNYAARALASNRTGVLHVLLAAPMFHGHGRVLLAVLNASSQAGYHVSLSYAYSPDGRLRSDIAPFDVDGVVILGGQDPTVEMAVAVGQRVPTVLVLTSEKGLDGVSTVAIDNVRGARIATEHLLDQGLIDVVHISGPEGWSDAVMRRIGYQRACAEAGVRPRVLVPDSWDSRDGYDAMRALNRLPQGIQTANDQLALGAMRFIHEKGGTVPGDVRVVGFDDIDGADSYAPPLTTIHQPFDRLGRTAVRLVRSMIDGGRPQDITIDPELVIRASSIL</sequence>
<dbReference type="KEGG" id="phon:BH719_08835"/>
<dbReference type="PROSITE" id="PS50932">
    <property type="entry name" value="HTH_LACI_2"/>
    <property type="match status" value="1"/>
</dbReference>
<dbReference type="Proteomes" id="UP000095214">
    <property type="component" value="Chromosome"/>
</dbReference>
<dbReference type="Gene3D" id="3.40.50.2300">
    <property type="match status" value="2"/>
</dbReference>
<dbReference type="InterPro" id="IPR046335">
    <property type="entry name" value="LacI/GalR-like_sensor"/>
</dbReference>
<dbReference type="GO" id="GO:0000976">
    <property type="term" value="F:transcription cis-regulatory region binding"/>
    <property type="evidence" value="ECO:0007669"/>
    <property type="project" value="TreeGrafter"/>
</dbReference>
<dbReference type="PANTHER" id="PTHR30146">
    <property type="entry name" value="LACI-RELATED TRANSCRIPTIONAL REPRESSOR"/>
    <property type="match status" value="1"/>
</dbReference>
<accession>A0A1D8B468</accession>
<dbReference type="InterPro" id="IPR028082">
    <property type="entry name" value="Peripla_BP_I"/>
</dbReference>
<organism evidence="5 6">
    <name type="scientific">Pauljensenia hongkongensis</name>
    <dbReference type="NCBI Taxonomy" id="178339"/>
    <lineage>
        <taxon>Bacteria</taxon>
        <taxon>Bacillati</taxon>
        <taxon>Actinomycetota</taxon>
        <taxon>Actinomycetes</taxon>
        <taxon>Actinomycetales</taxon>
        <taxon>Actinomycetaceae</taxon>
        <taxon>Pauljensenia</taxon>
    </lineage>
</organism>
<keyword evidence="3" id="KW-0804">Transcription</keyword>
<dbReference type="Gene3D" id="1.10.260.40">
    <property type="entry name" value="lambda repressor-like DNA-binding domains"/>
    <property type="match status" value="1"/>
</dbReference>
<keyword evidence="1" id="KW-0805">Transcription regulation</keyword>
<dbReference type="InterPro" id="IPR000843">
    <property type="entry name" value="HTH_LacI"/>
</dbReference>
<reference evidence="5 6" key="1">
    <citation type="submission" date="2016-09" db="EMBL/GenBank/DDBJ databases">
        <title>Complete genome sequence of Actinomyces hongkongensis HKU8.</title>
        <authorList>
            <person name="Gao Y.-X."/>
            <person name="Zhou Y.-Y."/>
            <person name="Xie Y."/>
            <person name="Wang M."/>
            <person name="Wang S.-J."/>
            <person name="Shen S.-G."/>
        </authorList>
    </citation>
    <scope>NUCLEOTIDE SEQUENCE [LARGE SCALE GENOMIC DNA]</scope>
    <source>
        <strain evidence="5 6">HKU8</strain>
    </source>
</reference>
<dbReference type="Pfam" id="PF00356">
    <property type="entry name" value="LacI"/>
    <property type="match status" value="1"/>
</dbReference>